<feature type="region of interest" description="Disordered" evidence="1">
    <location>
        <begin position="30"/>
        <end position="51"/>
    </location>
</feature>
<feature type="compositionally biased region" description="Basic and acidic residues" evidence="1">
    <location>
        <begin position="200"/>
        <end position="213"/>
    </location>
</feature>
<protein>
    <submittedName>
        <fullName evidence="3">Uncharacterized protein</fullName>
    </submittedName>
</protein>
<keyword evidence="2" id="KW-0812">Transmembrane</keyword>
<sequence>MSAARTTCLVMRNIQSFPWEATELGKAASREDAGGGGLSAVASREGNGDSGREGGGALRGALIVITLIVVALIVILSVIVIALIIIATVVAAVVTTIVSSVVAVSTSRDSSDVITTVAIAITGARSRGDAGGAGARDSDGGVDGGLDKGGPGETALDDGGRNIGDNGDDRSGQAGLVGRTRGDGSASGGGSRRVGPESGAARKDRSIAGDVLVDQRRGNAGGIRDGADCGGQGNSLCDNGSCLGGLGKVVDVRLLGGAVGDGGSTASDGRDLGDANGQGRLRGCLVESTTVPVEVTGRVGTGNGGEDANGSNGSLHLDCYFGNETGLWVVVVIELKSRVVLSRRRMDCEQSEFD</sequence>
<keyword evidence="2" id="KW-0472">Membrane</keyword>
<organism evidence="3 4">
    <name type="scientific">Clonostachys chloroleuca</name>
    <dbReference type="NCBI Taxonomy" id="1926264"/>
    <lineage>
        <taxon>Eukaryota</taxon>
        <taxon>Fungi</taxon>
        <taxon>Dikarya</taxon>
        <taxon>Ascomycota</taxon>
        <taxon>Pezizomycotina</taxon>
        <taxon>Sordariomycetes</taxon>
        <taxon>Hypocreomycetidae</taxon>
        <taxon>Hypocreales</taxon>
        <taxon>Bionectriaceae</taxon>
        <taxon>Clonostachys</taxon>
    </lineage>
</organism>
<feature type="compositionally biased region" description="Gly residues" evidence="1">
    <location>
        <begin position="141"/>
        <end position="152"/>
    </location>
</feature>
<proteinExistence type="predicted"/>
<accession>A0AA35MJ24</accession>
<gene>
    <name evidence="3" type="ORF">CCHLO57077_00003518</name>
</gene>
<keyword evidence="4" id="KW-1185">Reference proteome</keyword>
<name>A0AA35MJ24_9HYPO</name>
<dbReference type="EMBL" id="CABFNP030001284">
    <property type="protein sequence ID" value="CAI6097041.1"/>
    <property type="molecule type" value="Genomic_DNA"/>
</dbReference>
<comment type="caution">
    <text evidence="3">The sequence shown here is derived from an EMBL/GenBank/DDBJ whole genome shotgun (WGS) entry which is preliminary data.</text>
</comment>
<reference evidence="3" key="1">
    <citation type="submission" date="2023-01" db="EMBL/GenBank/DDBJ databases">
        <authorList>
            <person name="Piombo E."/>
        </authorList>
    </citation>
    <scope>NUCLEOTIDE SEQUENCE</scope>
</reference>
<evidence type="ECO:0000256" key="1">
    <source>
        <dbReference type="SAM" id="MobiDB-lite"/>
    </source>
</evidence>
<evidence type="ECO:0000313" key="3">
    <source>
        <dbReference type="EMBL" id="CAI6097041.1"/>
    </source>
</evidence>
<feature type="region of interest" description="Disordered" evidence="1">
    <location>
        <begin position="126"/>
        <end position="213"/>
    </location>
</feature>
<dbReference type="Proteomes" id="UP001160390">
    <property type="component" value="Unassembled WGS sequence"/>
</dbReference>
<dbReference type="AlphaFoldDB" id="A0AA35MJ24"/>
<feature type="transmembrane region" description="Helical" evidence="2">
    <location>
        <begin position="61"/>
        <end position="94"/>
    </location>
</feature>
<keyword evidence="2" id="KW-1133">Transmembrane helix</keyword>
<evidence type="ECO:0000313" key="4">
    <source>
        <dbReference type="Proteomes" id="UP001160390"/>
    </source>
</evidence>
<evidence type="ECO:0000256" key="2">
    <source>
        <dbReference type="SAM" id="Phobius"/>
    </source>
</evidence>